<dbReference type="Proteomes" id="UP000002899">
    <property type="component" value="Chromosome IV"/>
</dbReference>
<dbReference type="SUPFAM" id="SSF56235">
    <property type="entry name" value="N-terminal nucleophile aminohydrolases (Ntn hydrolases)"/>
    <property type="match status" value="1"/>
</dbReference>
<dbReference type="EMBL" id="LN871599">
    <property type="protein sequence ID" value="CCF75914.1"/>
    <property type="molecule type" value="Genomic_DNA"/>
</dbReference>
<protein>
    <submittedName>
        <fullName evidence="4">20S proteasome subunit beta 6</fullName>
        <ecNumber evidence="4">3.4.25.1</ecNumber>
    </submittedName>
</protein>
<dbReference type="VEuPathDB" id="PiroplasmaDB:BmR1_04g08685"/>
<dbReference type="KEGG" id="bmic:BmR1_04g08685"/>
<evidence type="ECO:0000313" key="5">
    <source>
        <dbReference type="Proteomes" id="UP000002899"/>
    </source>
</evidence>
<evidence type="ECO:0000256" key="2">
    <source>
        <dbReference type="ARBA" id="ARBA00022490"/>
    </source>
</evidence>
<dbReference type="GO" id="GO:0016787">
    <property type="term" value="F:hydrolase activity"/>
    <property type="evidence" value="ECO:0007669"/>
    <property type="project" value="UniProtKB-KW"/>
</dbReference>
<dbReference type="GO" id="GO:0005634">
    <property type="term" value="C:nucleus"/>
    <property type="evidence" value="ECO:0007669"/>
    <property type="project" value="UniProtKB-SubCell"/>
</dbReference>
<proteinExistence type="predicted"/>
<reference evidence="4 5" key="3">
    <citation type="journal article" date="2016" name="Sci. Rep.">
        <title>Genome-wide diversity and gene expression profiling of Babesia microti isolates identify polymorphic genes that mediate host-pathogen interactions.</title>
        <authorList>
            <person name="Silva J.C."/>
            <person name="Cornillot E."/>
            <person name="McCracken C."/>
            <person name="Usmani-Brown S."/>
            <person name="Dwivedi A."/>
            <person name="Ifeonu O.O."/>
            <person name="Crabtree J."/>
            <person name="Gotia H.T."/>
            <person name="Virji A.Z."/>
            <person name="Reynes C."/>
            <person name="Colinge J."/>
            <person name="Kumar V."/>
            <person name="Lawres L."/>
            <person name="Pazzi J.E."/>
            <person name="Pablo J.V."/>
            <person name="Hung C."/>
            <person name="Brancato J."/>
            <person name="Kumari P."/>
            <person name="Orvis J."/>
            <person name="Tretina K."/>
            <person name="Chibucos M."/>
            <person name="Ott S."/>
            <person name="Sadzewicz L."/>
            <person name="Sengamalay N."/>
            <person name="Shetty A.C."/>
            <person name="Su Q."/>
            <person name="Tallon L."/>
            <person name="Fraser C.M."/>
            <person name="Frutos R."/>
            <person name="Molina D.M."/>
            <person name="Krause P.J."/>
            <person name="Ben Mamoun C."/>
        </authorList>
    </citation>
    <scope>NUCLEOTIDE SEQUENCE [LARGE SCALE GENOMIC DNA]</scope>
    <source>
        <strain evidence="4 5">RI</strain>
    </source>
</reference>
<keyword evidence="5" id="KW-1185">Reference proteome</keyword>
<keyword evidence="2" id="KW-0963">Cytoplasm</keyword>
<gene>
    <name evidence="4" type="ORF">BmR1_04g08685</name>
</gene>
<dbReference type="PROSITE" id="PS51476">
    <property type="entry name" value="PROTEASOME_BETA_2"/>
    <property type="match status" value="1"/>
</dbReference>
<accession>I7I9Z8</accession>
<dbReference type="InterPro" id="IPR023333">
    <property type="entry name" value="Proteasome_suB-type"/>
</dbReference>
<organism evidence="4 5">
    <name type="scientific">Babesia microti (strain RI)</name>
    <dbReference type="NCBI Taxonomy" id="1133968"/>
    <lineage>
        <taxon>Eukaryota</taxon>
        <taxon>Sar</taxon>
        <taxon>Alveolata</taxon>
        <taxon>Apicomplexa</taxon>
        <taxon>Aconoidasida</taxon>
        <taxon>Piroplasmida</taxon>
        <taxon>Babesiidae</taxon>
        <taxon>Babesia</taxon>
    </lineage>
</organism>
<dbReference type="GeneID" id="24426367"/>
<dbReference type="PANTHER" id="PTHR32194">
    <property type="entry name" value="METALLOPROTEASE TLDD"/>
    <property type="match status" value="1"/>
</dbReference>
<dbReference type="EC" id="3.4.25.1" evidence="4"/>
<dbReference type="InterPro" id="IPR001353">
    <property type="entry name" value="Proteasome_sua/b"/>
</dbReference>
<dbReference type="GO" id="GO:0051603">
    <property type="term" value="P:proteolysis involved in protein catabolic process"/>
    <property type="evidence" value="ECO:0007669"/>
    <property type="project" value="InterPro"/>
</dbReference>
<dbReference type="AlphaFoldDB" id="I7I9Z8"/>
<dbReference type="OrthoDB" id="268479at2759"/>
<name>I7I9Z8_BABMR</name>
<evidence type="ECO:0000256" key="3">
    <source>
        <dbReference type="ARBA" id="ARBA00022942"/>
    </source>
</evidence>
<dbReference type="Gene3D" id="3.60.20.10">
    <property type="entry name" value="Glutamine Phosphoribosylpyrophosphate, subunit 1, domain 1"/>
    <property type="match status" value="1"/>
</dbReference>
<evidence type="ECO:0000256" key="1">
    <source>
        <dbReference type="ARBA" id="ARBA00004123"/>
    </source>
</evidence>
<reference evidence="4 5" key="2">
    <citation type="journal article" date="2013" name="PLoS ONE">
        <title>Whole genome mapping and re-organization of the nuclear and mitochondrial genomes of Babesia microti isolates.</title>
        <authorList>
            <person name="Cornillot E."/>
            <person name="Dassouli A."/>
            <person name="Garg A."/>
            <person name="Pachikara N."/>
            <person name="Randazzo S."/>
            <person name="Depoix D."/>
            <person name="Carcy B."/>
            <person name="Delbecq S."/>
            <person name="Frutos R."/>
            <person name="Silva J.C."/>
            <person name="Sutton R."/>
            <person name="Krause P.J."/>
            <person name="Mamoun C.B."/>
        </authorList>
    </citation>
    <scope>NUCLEOTIDE SEQUENCE [LARGE SCALE GENOMIC DNA]</scope>
    <source>
        <strain evidence="4 5">RI</strain>
    </source>
</reference>
<dbReference type="GO" id="GO:0005737">
    <property type="term" value="C:cytoplasm"/>
    <property type="evidence" value="ECO:0007669"/>
    <property type="project" value="TreeGrafter"/>
</dbReference>
<dbReference type="RefSeq" id="XP_012650322.1">
    <property type="nucleotide sequence ID" value="XM_012794868.1"/>
</dbReference>
<keyword evidence="3 4" id="KW-0647">Proteasome</keyword>
<dbReference type="Pfam" id="PF00227">
    <property type="entry name" value="Proteasome"/>
    <property type="match status" value="1"/>
</dbReference>
<sequence length="214" mass="23511">MGDFNPYVNNGGTVIAAAKDDFAVLVADTRLSVGYSIHSRRVSKVTRLTDRIIIGTAGMNADTIALHKQLEAQVTIYQNKHHENPDIHCISQLLSVILYGKRFFPYYTFNLLVGIDMKGQAYVFTYDAIGNFESTAYSAHGTGSNLITSILDSKIGCNNQKQGTPPNTLEDYVNLLKDAISSAAERDIYTGDSAEIFILNPNVSQPILFPLRGD</sequence>
<evidence type="ECO:0000313" key="4">
    <source>
        <dbReference type="EMBL" id="CCF75914.1"/>
    </source>
</evidence>
<comment type="subcellular location">
    <subcellularLocation>
        <location evidence="1">Nucleus</location>
    </subcellularLocation>
</comment>
<dbReference type="InterPro" id="IPR029055">
    <property type="entry name" value="Ntn_hydrolases_N"/>
</dbReference>
<reference evidence="4 5" key="1">
    <citation type="journal article" date="2012" name="Nucleic Acids Res.">
        <title>Sequencing of the smallest Apicomplexan genome from the human pathogen Babesia microti.</title>
        <authorList>
            <person name="Cornillot E."/>
            <person name="Hadj-Kaddour K."/>
            <person name="Dassouli A."/>
            <person name="Noel B."/>
            <person name="Ranwez V."/>
            <person name="Vacherie B."/>
            <person name="Augagneur Y."/>
            <person name="Bres V."/>
            <person name="Duclos A."/>
            <person name="Randazzo S."/>
            <person name="Carcy B."/>
            <person name="Debierre-Grockiego F."/>
            <person name="Delbecq S."/>
            <person name="Moubri-Menage K."/>
            <person name="Shams-Eldin H."/>
            <person name="Usmani-Brown S."/>
            <person name="Bringaud F."/>
            <person name="Wincker P."/>
            <person name="Vivares C.P."/>
            <person name="Schwarz R.T."/>
            <person name="Schetters T.P."/>
            <person name="Krause P.J."/>
            <person name="Gorenflot A."/>
            <person name="Berry V."/>
            <person name="Barbe V."/>
            <person name="Ben Mamoun C."/>
        </authorList>
    </citation>
    <scope>NUCLEOTIDE SEQUENCE [LARGE SCALE GENOMIC DNA]</scope>
    <source>
        <strain evidence="4 5">RI</strain>
    </source>
</reference>
<keyword evidence="4" id="KW-0378">Hydrolase</keyword>
<dbReference type="PANTHER" id="PTHR32194:SF2">
    <property type="entry name" value="PROTEASOME SUBUNIT BETA TYPE-1"/>
    <property type="match status" value="1"/>
</dbReference>
<dbReference type="GO" id="GO:0005839">
    <property type="term" value="C:proteasome core complex"/>
    <property type="evidence" value="ECO:0007669"/>
    <property type="project" value="InterPro"/>
</dbReference>